<dbReference type="OrthoDB" id="8947665at2759"/>
<feature type="signal peptide" evidence="3">
    <location>
        <begin position="1"/>
        <end position="18"/>
    </location>
</feature>
<proteinExistence type="predicted"/>
<evidence type="ECO:0000256" key="2">
    <source>
        <dbReference type="SAM" id="Phobius"/>
    </source>
</evidence>
<dbReference type="Pfam" id="PF09294">
    <property type="entry name" value="Interfer-bind"/>
    <property type="match status" value="1"/>
</dbReference>
<dbReference type="Pfam" id="PF01108">
    <property type="entry name" value="Tissue_fac"/>
    <property type="match status" value="1"/>
</dbReference>
<dbReference type="OMA" id="YSARFRI"/>
<keyword evidence="2" id="KW-0812">Transmembrane</keyword>
<dbReference type="GO" id="GO:0004896">
    <property type="term" value="F:cytokine receptor activity"/>
    <property type="evidence" value="ECO:0007669"/>
    <property type="project" value="TreeGrafter"/>
</dbReference>
<evidence type="ECO:0000313" key="5">
    <source>
        <dbReference type="Ensembl" id="ENSCSEP00000032240.1"/>
    </source>
</evidence>
<dbReference type="GeneID" id="103391494"/>
<dbReference type="STRING" id="244447.ENSCSEP00000032240"/>
<dbReference type="InterPro" id="IPR036116">
    <property type="entry name" value="FN3_sf"/>
</dbReference>
<evidence type="ECO:0000256" key="1">
    <source>
        <dbReference type="SAM" id="MobiDB-lite"/>
    </source>
</evidence>
<accession>A0A3P8X4X3</accession>
<dbReference type="InterPro" id="IPR013783">
    <property type="entry name" value="Ig-like_fold"/>
</dbReference>
<evidence type="ECO:0000313" key="6">
    <source>
        <dbReference type="Proteomes" id="UP000265120"/>
    </source>
</evidence>
<organism evidence="5 6">
    <name type="scientific">Cynoglossus semilaevis</name>
    <name type="common">Tongue sole</name>
    <dbReference type="NCBI Taxonomy" id="244447"/>
    <lineage>
        <taxon>Eukaryota</taxon>
        <taxon>Metazoa</taxon>
        <taxon>Chordata</taxon>
        <taxon>Craniata</taxon>
        <taxon>Vertebrata</taxon>
        <taxon>Euteleostomi</taxon>
        <taxon>Actinopterygii</taxon>
        <taxon>Neopterygii</taxon>
        <taxon>Teleostei</taxon>
        <taxon>Neoteleostei</taxon>
        <taxon>Acanthomorphata</taxon>
        <taxon>Carangaria</taxon>
        <taxon>Pleuronectiformes</taxon>
        <taxon>Pleuronectoidei</taxon>
        <taxon>Cynoglossidae</taxon>
        <taxon>Cynoglossinae</taxon>
        <taxon>Cynoglossus</taxon>
    </lineage>
</organism>
<dbReference type="Gene3D" id="2.60.40.10">
    <property type="entry name" value="Immunoglobulins"/>
    <property type="match status" value="1"/>
</dbReference>
<dbReference type="RefSeq" id="XP_024919585.1">
    <property type="nucleotide sequence ID" value="XM_025063817.1"/>
</dbReference>
<dbReference type="SUPFAM" id="SSF49265">
    <property type="entry name" value="Fibronectin type III"/>
    <property type="match status" value="2"/>
</dbReference>
<dbReference type="PROSITE" id="PS50853">
    <property type="entry name" value="FN3"/>
    <property type="match status" value="1"/>
</dbReference>
<evidence type="ECO:0000259" key="4">
    <source>
        <dbReference type="PROSITE" id="PS50853"/>
    </source>
</evidence>
<reference evidence="5" key="3">
    <citation type="submission" date="2025-09" db="UniProtKB">
        <authorList>
            <consortium name="Ensembl"/>
        </authorList>
    </citation>
    <scope>IDENTIFICATION</scope>
</reference>
<feature type="transmembrane region" description="Helical" evidence="2">
    <location>
        <begin position="216"/>
        <end position="242"/>
    </location>
</feature>
<dbReference type="Ensembl" id="ENSCSET00000032660.1">
    <property type="protein sequence ID" value="ENSCSEP00000032240.1"/>
    <property type="gene ID" value="ENSCSEG00000020693.1"/>
</dbReference>
<keyword evidence="2" id="KW-0472">Membrane</keyword>
<dbReference type="InterPro" id="IPR003961">
    <property type="entry name" value="FN3_dom"/>
</dbReference>
<dbReference type="PANTHER" id="PTHR20859">
    <property type="entry name" value="INTERFERON/INTERLEUKIN RECEPTOR"/>
    <property type="match status" value="1"/>
</dbReference>
<feature type="chain" id="PRO_5018333143" evidence="3">
    <location>
        <begin position="19"/>
        <end position="509"/>
    </location>
</feature>
<dbReference type="CTD" id="569454"/>
<protein>
    <submittedName>
        <fullName evidence="5">Uncharacterized LOC103391494</fullName>
    </submittedName>
</protein>
<keyword evidence="6" id="KW-1185">Reference proteome</keyword>
<dbReference type="AlphaFoldDB" id="A0A3P8X4X3"/>
<evidence type="ECO:0000256" key="3">
    <source>
        <dbReference type="SAM" id="SignalP"/>
    </source>
</evidence>
<keyword evidence="2" id="KW-1133">Transmembrane helix</keyword>
<dbReference type="RefSeq" id="XP_024919586.1">
    <property type="nucleotide sequence ID" value="XM_025063818.1"/>
</dbReference>
<dbReference type="GeneTree" id="ENSGT00940000158231"/>
<dbReference type="GO" id="GO:0005886">
    <property type="term" value="C:plasma membrane"/>
    <property type="evidence" value="ECO:0007669"/>
    <property type="project" value="TreeGrafter"/>
</dbReference>
<dbReference type="KEGG" id="csem:103391494"/>
<reference evidence="5 6" key="1">
    <citation type="journal article" date="2014" name="Nat. Genet.">
        <title>Whole-genome sequence of a flatfish provides insights into ZW sex chromosome evolution and adaptation to a benthic lifestyle.</title>
        <authorList>
            <person name="Chen S."/>
            <person name="Zhang G."/>
            <person name="Shao C."/>
            <person name="Huang Q."/>
            <person name="Liu G."/>
            <person name="Zhang P."/>
            <person name="Song W."/>
            <person name="An N."/>
            <person name="Chalopin D."/>
            <person name="Volff J.N."/>
            <person name="Hong Y."/>
            <person name="Li Q."/>
            <person name="Sha Z."/>
            <person name="Zhou H."/>
            <person name="Xie M."/>
            <person name="Yu Q."/>
            <person name="Liu Y."/>
            <person name="Xiang H."/>
            <person name="Wang N."/>
            <person name="Wu K."/>
            <person name="Yang C."/>
            <person name="Zhou Q."/>
            <person name="Liao X."/>
            <person name="Yang L."/>
            <person name="Hu Q."/>
            <person name="Zhang J."/>
            <person name="Meng L."/>
            <person name="Jin L."/>
            <person name="Tian Y."/>
            <person name="Lian J."/>
            <person name="Yang J."/>
            <person name="Miao G."/>
            <person name="Liu S."/>
            <person name="Liang Z."/>
            <person name="Yan F."/>
            <person name="Li Y."/>
            <person name="Sun B."/>
            <person name="Zhang H."/>
            <person name="Zhang J."/>
            <person name="Zhu Y."/>
            <person name="Du M."/>
            <person name="Zhao Y."/>
            <person name="Schartl M."/>
            <person name="Tang Q."/>
            <person name="Wang J."/>
        </authorList>
    </citation>
    <scope>NUCLEOTIDE SEQUENCE</scope>
</reference>
<dbReference type="InParanoid" id="A0A3P8X4X3"/>
<dbReference type="PANTHER" id="PTHR20859:SF53">
    <property type="entry name" value="INTERLEUKIN-22 RECEPTOR SUBUNIT ALPHA-1"/>
    <property type="match status" value="1"/>
</dbReference>
<feature type="region of interest" description="Disordered" evidence="1">
    <location>
        <begin position="445"/>
        <end position="509"/>
    </location>
</feature>
<dbReference type="InterPro" id="IPR050650">
    <property type="entry name" value="Type-II_Cytokine-TF_Rcpt"/>
</dbReference>
<name>A0A3P8X4X3_CYNSE</name>
<dbReference type="RefSeq" id="XP_024919587.1">
    <property type="nucleotide sequence ID" value="XM_025063819.1"/>
</dbReference>
<dbReference type="RefSeq" id="XP_016895315.1">
    <property type="nucleotide sequence ID" value="XM_017039826.2"/>
</dbReference>
<feature type="compositionally biased region" description="Basic and acidic residues" evidence="1">
    <location>
        <begin position="461"/>
        <end position="470"/>
    </location>
</feature>
<sequence>MQRLSLTCLTLILNSALTIIPAPRNLSVFSVNFHHVLRWEPGPGTALGTQYHIFTRVPGHKRQLSLTTNTSIVLKLENERRYNLSVLASSNQDRSPETSCTFTPYQNTRLGPPILSLTGCGDCLQLAISLPEADNNSGIVDIQKFYSARFRILCKRGKDMVIDYVTKKRNNTLRNLNQGVEYCVQVHIETTLNKNTEPSAWTCVFTSFVKSRKDSVVIGTTAGVLISVLGFLTACVLCLHYLGFLCKLRSLPTSLTILSNGYTLTPEGTTGGIVFIASEGKKLIIDNKQTPVHPVAANNCEEDEDQDEEEAFGNYVDRDAQLSLKQTLWVSSTELTDTVDPSVLENSPSLRGRLDAQHEVKFRYEQKCHDEATEVIPEKVTGEVLHEEIQEEETMMKQSFDMFDNTDNVDLFSVTLAALSAAEEERKEEENTPEPVTTVLVQSTILSTTDKTGDRPSVSSKNDDFRKDQREEEQDQTETSEYRLHREQIEDDEENGEDSNTFSEYVAHR</sequence>
<dbReference type="Proteomes" id="UP000265120">
    <property type="component" value="Chromosome 16"/>
</dbReference>
<keyword evidence="3" id="KW-0732">Signal</keyword>
<feature type="domain" description="Fibronectin type-III" evidence="4">
    <location>
        <begin position="22"/>
        <end position="111"/>
    </location>
</feature>
<reference evidence="5" key="2">
    <citation type="submission" date="2025-08" db="UniProtKB">
        <authorList>
            <consortium name="Ensembl"/>
        </authorList>
    </citation>
    <scope>IDENTIFICATION</scope>
</reference>
<dbReference type="InterPro" id="IPR015373">
    <property type="entry name" value="Interferon/interleukin_rcp_dom"/>
</dbReference>